<sequence>MYLHPILAFIDMPILLGIVALGALLFGADKLPKLARSAGQAKKEFMLGQMEADEIAAKAREEARAKSEAAASPESGTPPAEPKP</sequence>
<keyword evidence="3 9" id="KW-0812">Transmembrane</keyword>
<evidence type="ECO:0000313" key="10">
    <source>
        <dbReference type="EMBL" id="CBH74310.1"/>
    </source>
</evidence>
<dbReference type="Gene3D" id="1.20.5.3310">
    <property type="match status" value="1"/>
</dbReference>
<gene>
    <name evidence="10" type="ORF">CARN1_2197</name>
</gene>
<dbReference type="GO" id="GO:0015031">
    <property type="term" value="P:protein transport"/>
    <property type="evidence" value="ECO:0007669"/>
    <property type="project" value="UniProtKB-KW"/>
</dbReference>
<keyword evidence="7 9" id="KW-0472">Membrane</keyword>
<protein>
    <recommendedName>
        <fullName evidence="11">Sec-independent protein translocase protein TatA</fullName>
    </recommendedName>
</protein>
<dbReference type="AlphaFoldDB" id="E6PCX5"/>
<evidence type="ECO:0000256" key="5">
    <source>
        <dbReference type="ARBA" id="ARBA00022989"/>
    </source>
</evidence>
<feature type="compositionally biased region" description="Basic and acidic residues" evidence="8">
    <location>
        <begin position="57"/>
        <end position="67"/>
    </location>
</feature>
<comment type="subcellular location">
    <subcellularLocation>
        <location evidence="1">Membrane</location>
        <topology evidence="1">Single-pass membrane protein</topology>
    </subcellularLocation>
</comment>
<feature type="region of interest" description="Disordered" evidence="8">
    <location>
        <begin position="57"/>
        <end position="84"/>
    </location>
</feature>
<keyword evidence="5 9" id="KW-1133">Transmembrane helix</keyword>
<evidence type="ECO:0000256" key="1">
    <source>
        <dbReference type="ARBA" id="ARBA00004167"/>
    </source>
</evidence>
<evidence type="ECO:0008006" key="11">
    <source>
        <dbReference type="Google" id="ProtNLM"/>
    </source>
</evidence>
<keyword evidence="2" id="KW-0813">Transport</keyword>
<proteinExistence type="predicted"/>
<evidence type="ECO:0000256" key="4">
    <source>
        <dbReference type="ARBA" id="ARBA00022927"/>
    </source>
</evidence>
<dbReference type="EMBL" id="CABL01000001">
    <property type="protein sequence ID" value="CBH74310.1"/>
    <property type="molecule type" value="Genomic_DNA"/>
</dbReference>
<dbReference type="GO" id="GO:0016020">
    <property type="term" value="C:membrane"/>
    <property type="evidence" value="ECO:0007669"/>
    <property type="project" value="UniProtKB-ARBA"/>
</dbReference>
<dbReference type="Pfam" id="PF02416">
    <property type="entry name" value="TatA_B_E"/>
    <property type="match status" value="1"/>
</dbReference>
<evidence type="ECO:0000256" key="3">
    <source>
        <dbReference type="ARBA" id="ARBA00022692"/>
    </source>
</evidence>
<accession>E6PCX5</accession>
<evidence type="ECO:0000256" key="7">
    <source>
        <dbReference type="ARBA" id="ARBA00023136"/>
    </source>
</evidence>
<name>E6PCX5_9ZZZZ</name>
<evidence type="ECO:0000256" key="9">
    <source>
        <dbReference type="SAM" id="Phobius"/>
    </source>
</evidence>
<dbReference type="InterPro" id="IPR003369">
    <property type="entry name" value="TatA/B/E"/>
</dbReference>
<organism evidence="10">
    <name type="scientific">mine drainage metagenome</name>
    <dbReference type="NCBI Taxonomy" id="410659"/>
    <lineage>
        <taxon>unclassified sequences</taxon>
        <taxon>metagenomes</taxon>
        <taxon>ecological metagenomes</taxon>
    </lineage>
</organism>
<evidence type="ECO:0000256" key="2">
    <source>
        <dbReference type="ARBA" id="ARBA00022448"/>
    </source>
</evidence>
<reference evidence="10" key="1">
    <citation type="submission" date="2009-10" db="EMBL/GenBank/DDBJ databases">
        <title>Diversity of trophic interactions inside an arsenic-rich microbial ecosystem.</title>
        <authorList>
            <person name="Bertin P.N."/>
            <person name="Heinrich-Salmeron A."/>
            <person name="Pelletier E."/>
            <person name="Goulhen-Chollet F."/>
            <person name="Arsene-Ploetze F."/>
            <person name="Gallien S."/>
            <person name="Calteau A."/>
            <person name="Vallenet D."/>
            <person name="Casiot C."/>
            <person name="Chane-Woon-Ming B."/>
            <person name="Giloteaux L."/>
            <person name="Barakat M."/>
            <person name="Bonnefoy V."/>
            <person name="Bruneel O."/>
            <person name="Chandler M."/>
            <person name="Cleiss J."/>
            <person name="Duran R."/>
            <person name="Elbaz-Poulichet F."/>
            <person name="Fonknechten N."/>
            <person name="Lauga B."/>
            <person name="Mornico D."/>
            <person name="Ortet P."/>
            <person name="Schaeffer C."/>
            <person name="Siguier P."/>
            <person name="Alexander Thil Smith A."/>
            <person name="Van Dorsselaer A."/>
            <person name="Weissenbach J."/>
            <person name="Medigue C."/>
            <person name="Le Paslier D."/>
        </authorList>
    </citation>
    <scope>NUCLEOTIDE SEQUENCE</scope>
</reference>
<keyword evidence="6" id="KW-0811">Translocation</keyword>
<keyword evidence="4" id="KW-0653">Protein transport</keyword>
<evidence type="ECO:0000256" key="8">
    <source>
        <dbReference type="SAM" id="MobiDB-lite"/>
    </source>
</evidence>
<evidence type="ECO:0000256" key="6">
    <source>
        <dbReference type="ARBA" id="ARBA00023010"/>
    </source>
</evidence>
<feature type="transmembrane region" description="Helical" evidence="9">
    <location>
        <begin position="6"/>
        <end position="26"/>
    </location>
</feature>
<comment type="caution">
    <text evidence="10">The sequence shown here is derived from an EMBL/GenBank/DDBJ whole genome shotgun (WGS) entry which is preliminary data.</text>
</comment>